<organism evidence="2 3">
    <name type="scientific">Breznakia pachnodae</name>
    <dbReference type="NCBI Taxonomy" id="265178"/>
    <lineage>
        <taxon>Bacteria</taxon>
        <taxon>Bacillati</taxon>
        <taxon>Bacillota</taxon>
        <taxon>Erysipelotrichia</taxon>
        <taxon>Erysipelotrichales</taxon>
        <taxon>Erysipelotrichaceae</taxon>
        <taxon>Breznakia</taxon>
    </lineage>
</organism>
<feature type="transmembrane region" description="Helical" evidence="1">
    <location>
        <begin position="12"/>
        <end position="34"/>
    </location>
</feature>
<keyword evidence="1" id="KW-0812">Transmembrane</keyword>
<reference evidence="2 3" key="1">
    <citation type="submission" date="2023-07" db="EMBL/GenBank/DDBJ databases">
        <title>Genomic Encyclopedia of Type Strains, Phase IV (KMG-IV): sequencing the most valuable type-strain genomes for metagenomic binning, comparative biology and taxonomic classification.</title>
        <authorList>
            <person name="Goeker M."/>
        </authorList>
    </citation>
    <scope>NUCLEOTIDE SEQUENCE [LARGE SCALE GENOMIC DNA]</scope>
    <source>
        <strain evidence="2 3">DSM 16784</strain>
    </source>
</reference>
<accession>A0ABU0DXL6</accession>
<evidence type="ECO:0008006" key="4">
    <source>
        <dbReference type="Google" id="ProtNLM"/>
    </source>
</evidence>
<name>A0ABU0DXL6_9FIRM</name>
<evidence type="ECO:0000256" key="1">
    <source>
        <dbReference type="SAM" id="Phobius"/>
    </source>
</evidence>
<keyword evidence="3" id="KW-1185">Reference proteome</keyword>
<keyword evidence="1" id="KW-0472">Membrane</keyword>
<evidence type="ECO:0000313" key="3">
    <source>
        <dbReference type="Proteomes" id="UP001230220"/>
    </source>
</evidence>
<protein>
    <recommendedName>
        <fullName evidence="4">Alternate signal-mediated exported protein</fullName>
    </recommendedName>
</protein>
<dbReference type="Proteomes" id="UP001230220">
    <property type="component" value="Unassembled WGS sequence"/>
</dbReference>
<gene>
    <name evidence="2" type="ORF">J2S15_000110</name>
</gene>
<evidence type="ECO:0000313" key="2">
    <source>
        <dbReference type="EMBL" id="MDQ0359379.1"/>
    </source>
</evidence>
<proteinExistence type="predicted"/>
<keyword evidence="1" id="KW-1133">Transmembrane helix</keyword>
<sequence length="313" mass="34761">MKEKKKLNKKKVTLVTSLVVLVLLISSTLLWFTAKDTVPNIFNMDTFDVEVTEKFNPKTPVTPGLDVDKKVGVTNKGESDAVVRVRLEKELILMTMDGDENIEIFYKTDQTIADGDIMVKISARQIEDYIASGFVEDTGNLSGLPTGVKVYKRVQNKPDNSGELVEYFGYVESNNRLIKYDPDTKAVTYAYYKQDTTGGVKKGYNEKVNTPPEAMDDFTHTGIDLVFDNDKATNWPVDPETGWYYYSKELPGKGVTPLLLDHVSFADTLDNTYKGATFKITVHMEAIQAENGAVATAGWPVTLDGNGNVTLVP</sequence>
<dbReference type="EMBL" id="JAUSUR010000001">
    <property type="protein sequence ID" value="MDQ0359379.1"/>
    <property type="molecule type" value="Genomic_DNA"/>
</dbReference>
<dbReference type="RefSeq" id="WP_307404443.1">
    <property type="nucleotide sequence ID" value="NZ_JAUSUR010000001.1"/>
</dbReference>
<dbReference type="InterPro" id="IPR024008">
    <property type="entry name" value="BsaA"/>
</dbReference>
<comment type="caution">
    <text evidence="2">The sequence shown here is derived from an EMBL/GenBank/DDBJ whole genome shotgun (WGS) entry which is preliminary data.</text>
</comment>
<dbReference type="NCBIfam" id="TIGR04090">
    <property type="entry name" value="exp_by_SipW_IV"/>
    <property type="match status" value="1"/>
</dbReference>